<feature type="region of interest" description="Disordered" evidence="1">
    <location>
        <begin position="196"/>
        <end position="221"/>
    </location>
</feature>
<dbReference type="Proteomes" id="UP000039046">
    <property type="component" value="Unassembled WGS sequence"/>
</dbReference>
<dbReference type="STRING" id="1531966.A0A0A1TN10"/>
<feature type="region of interest" description="Disordered" evidence="1">
    <location>
        <begin position="21"/>
        <end position="97"/>
    </location>
</feature>
<sequence>MSRQNTFTVIPQAAGQIFDARRSASPAPFSGRVMTSKQVKEAYKKATKTPTMTKAERRRWEKEEQERIRKEFEKEKAAAKARAARERKKEKELVEMEKKRKNGLPLVKVRPSQDTIARFVRGNGSGKKRDSTGSTVEQPEKSILEEVTDESDARDTPVLEGEAAVPPPENNETTTCGPEQDLIQDYTPEIETAAAVPSPVAVQSDAQKVTSPEADDLEFEEDSQEMLLLEDALKEVDKIEQNARQSEPKQAEATHVAPPSNPKPPVARPAVEEEFFGASLEDSAFEDAFGDELFEVPVPVTAVVEPVPAPAPPHPKAEPTLSSELEDMVDDLDLDLFSEIDDLGLQMLDTLENTAANAANKPITPPASTSKQHKQQATPAAISPTPSAYTSRLLPAKSTHPRPPQRTEPCFAKPALPVHTPRKSPRLSGSHSSSPASHIPTPPLSTQAILSNIDDLFPSSSQQARELEEEFPCSYAPAAKPLQHNPSPRPLHHAPPARSTPYQPPPVQTKPTNAPRFFTCSGGREQLSLALHRSRRSAAMEQLQEKERAKREAGLAIQQSKHEAKLASRAQQTSAPVKTVVVPNKENVLPVPGSQESEYGGAWLDDIALDMAF</sequence>
<feature type="compositionally biased region" description="Low complexity" evidence="1">
    <location>
        <begin position="377"/>
        <end position="391"/>
    </location>
</feature>
<accession>A0A0A1TN10</accession>
<feature type="compositionally biased region" description="Low complexity" evidence="1">
    <location>
        <begin position="196"/>
        <end position="206"/>
    </location>
</feature>
<organism evidence="2 3">
    <name type="scientific">[Torrubiella] hemipterigena</name>
    <dbReference type="NCBI Taxonomy" id="1531966"/>
    <lineage>
        <taxon>Eukaryota</taxon>
        <taxon>Fungi</taxon>
        <taxon>Dikarya</taxon>
        <taxon>Ascomycota</taxon>
        <taxon>Pezizomycotina</taxon>
        <taxon>Sordariomycetes</taxon>
        <taxon>Hypocreomycetidae</taxon>
        <taxon>Hypocreales</taxon>
        <taxon>Clavicipitaceae</taxon>
        <taxon>Clavicipitaceae incertae sedis</taxon>
        <taxon>'Torrubiella' clade</taxon>
    </lineage>
</organism>
<keyword evidence="3" id="KW-1185">Reference proteome</keyword>
<reference evidence="2 3" key="1">
    <citation type="journal article" date="2015" name="Genome Announc.">
        <title>Draft Genome Sequence and Gene Annotation of the Entomopathogenic Fungus Verticillium hemipterigenum.</title>
        <authorList>
            <person name="Horn F."/>
            <person name="Habel A."/>
            <person name="Scharf D.H."/>
            <person name="Dworschak J."/>
            <person name="Brakhage A.A."/>
            <person name="Guthke R."/>
            <person name="Hertweck C."/>
            <person name="Linde J."/>
        </authorList>
    </citation>
    <scope>NUCLEOTIDE SEQUENCE [LARGE SCALE GENOMIC DNA]</scope>
</reference>
<feature type="region of interest" description="Disordered" evidence="1">
    <location>
        <begin position="115"/>
        <end position="179"/>
    </location>
</feature>
<feature type="compositionally biased region" description="Basic and acidic residues" evidence="1">
    <location>
        <begin position="54"/>
        <end position="97"/>
    </location>
</feature>
<dbReference type="AlphaFoldDB" id="A0A0A1TN10"/>
<evidence type="ECO:0000313" key="2">
    <source>
        <dbReference type="EMBL" id="CEJ91797.1"/>
    </source>
</evidence>
<dbReference type="EMBL" id="CDHN01000004">
    <property type="protein sequence ID" value="CEJ91797.1"/>
    <property type="molecule type" value="Genomic_DNA"/>
</dbReference>
<gene>
    <name evidence="2" type="ORF">VHEMI07488</name>
</gene>
<protein>
    <submittedName>
        <fullName evidence="2">Uncharacterized protein</fullName>
    </submittedName>
</protein>
<evidence type="ECO:0000313" key="3">
    <source>
        <dbReference type="Proteomes" id="UP000039046"/>
    </source>
</evidence>
<evidence type="ECO:0000256" key="1">
    <source>
        <dbReference type="SAM" id="MobiDB-lite"/>
    </source>
</evidence>
<feature type="compositionally biased region" description="Low complexity" evidence="1">
    <location>
        <begin position="426"/>
        <end position="439"/>
    </location>
</feature>
<name>A0A0A1TN10_9HYPO</name>
<dbReference type="HOGENOM" id="CLU_012291_0_0_1"/>
<proteinExistence type="predicted"/>
<feature type="region of interest" description="Disordered" evidence="1">
    <location>
        <begin position="356"/>
        <end position="520"/>
    </location>
</feature>
<feature type="compositionally biased region" description="Basic and acidic residues" evidence="1">
    <location>
        <begin position="238"/>
        <end position="252"/>
    </location>
</feature>
<feature type="region of interest" description="Disordered" evidence="1">
    <location>
        <begin position="238"/>
        <end position="267"/>
    </location>
</feature>
<dbReference type="OrthoDB" id="4961480at2759"/>